<dbReference type="GO" id="GO:0006567">
    <property type="term" value="P:L-threonine catabolic process"/>
    <property type="evidence" value="ECO:0007669"/>
    <property type="project" value="TreeGrafter"/>
</dbReference>
<evidence type="ECO:0000259" key="4">
    <source>
        <dbReference type="Pfam" id="PF00291"/>
    </source>
</evidence>
<dbReference type="KEGG" id="spap:H3Z74_22345"/>
<keyword evidence="3" id="KW-0456">Lyase</keyword>
<dbReference type="InterPro" id="IPR036052">
    <property type="entry name" value="TrpB-like_PALP_sf"/>
</dbReference>
<dbReference type="SUPFAM" id="SSF53686">
    <property type="entry name" value="Tryptophan synthase beta subunit-like PLP-dependent enzymes"/>
    <property type="match status" value="1"/>
</dbReference>
<dbReference type="Gene3D" id="3.40.50.1100">
    <property type="match status" value="2"/>
</dbReference>
<keyword evidence="2" id="KW-0663">Pyridoxal phosphate</keyword>
<dbReference type="GO" id="GO:0003941">
    <property type="term" value="F:L-serine ammonia-lyase activity"/>
    <property type="evidence" value="ECO:0007669"/>
    <property type="project" value="TreeGrafter"/>
</dbReference>
<dbReference type="PANTHER" id="PTHR48078">
    <property type="entry name" value="THREONINE DEHYDRATASE, MITOCHONDRIAL-RELATED"/>
    <property type="match status" value="1"/>
</dbReference>
<accession>A0A7H0LI65</accession>
<organism evidence="5 6">
    <name type="scientific">Sphingomonas alpina</name>
    <dbReference type="NCBI Taxonomy" id="653931"/>
    <lineage>
        <taxon>Bacteria</taxon>
        <taxon>Pseudomonadati</taxon>
        <taxon>Pseudomonadota</taxon>
        <taxon>Alphaproteobacteria</taxon>
        <taxon>Sphingomonadales</taxon>
        <taxon>Sphingomonadaceae</taxon>
        <taxon>Sphingomonas</taxon>
    </lineage>
</organism>
<dbReference type="GO" id="GO:0009097">
    <property type="term" value="P:isoleucine biosynthetic process"/>
    <property type="evidence" value="ECO:0007669"/>
    <property type="project" value="TreeGrafter"/>
</dbReference>
<dbReference type="RefSeq" id="WP_187761683.1">
    <property type="nucleotide sequence ID" value="NZ_CP061038.1"/>
</dbReference>
<evidence type="ECO:0000256" key="3">
    <source>
        <dbReference type="ARBA" id="ARBA00023239"/>
    </source>
</evidence>
<dbReference type="GO" id="GO:0004794">
    <property type="term" value="F:threonine deaminase activity"/>
    <property type="evidence" value="ECO:0007669"/>
    <property type="project" value="TreeGrafter"/>
</dbReference>
<reference evidence="5 6" key="1">
    <citation type="submission" date="2020-09" db="EMBL/GenBank/DDBJ databases">
        <title>Sphingomonas sp., a new species isolated from pork steak.</title>
        <authorList>
            <person name="Heidler von Heilborn D."/>
        </authorList>
    </citation>
    <scope>NUCLEOTIDE SEQUENCE [LARGE SCALE GENOMIC DNA]</scope>
    <source>
        <strain evidence="6">S8-3T</strain>
    </source>
</reference>
<dbReference type="Proteomes" id="UP000516148">
    <property type="component" value="Chromosome"/>
</dbReference>
<protein>
    <submittedName>
        <fullName evidence="5">Pyridoxal-phosphate dependent enzyme</fullName>
    </submittedName>
</protein>
<feature type="domain" description="Tryptophan synthase beta chain-like PALP" evidence="4">
    <location>
        <begin position="20"/>
        <end position="304"/>
    </location>
</feature>
<comment type="cofactor">
    <cofactor evidence="1">
        <name>pyridoxal 5'-phosphate</name>
        <dbReference type="ChEBI" id="CHEBI:597326"/>
    </cofactor>
</comment>
<dbReference type="GO" id="GO:0006565">
    <property type="term" value="P:L-serine catabolic process"/>
    <property type="evidence" value="ECO:0007669"/>
    <property type="project" value="TreeGrafter"/>
</dbReference>
<dbReference type="PANTHER" id="PTHR48078:SF6">
    <property type="entry name" value="L-THREONINE DEHYDRATASE CATABOLIC TDCB"/>
    <property type="match status" value="1"/>
</dbReference>
<dbReference type="EMBL" id="CP061038">
    <property type="protein sequence ID" value="QNQ09368.1"/>
    <property type="molecule type" value="Genomic_DNA"/>
</dbReference>
<name>A0A7H0LI65_9SPHN</name>
<evidence type="ECO:0000313" key="5">
    <source>
        <dbReference type="EMBL" id="QNQ09368.1"/>
    </source>
</evidence>
<dbReference type="InterPro" id="IPR050147">
    <property type="entry name" value="Ser/Thr_Dehydratase"/>
</dbReference>
<evidence type="ECO:0000256" key="1">
    <source>
        <dbReference type="ARBA" id="ARBA00001933"/>
    </source>
</evidence>
<dbReference type="Pfam" id="PF00291">
    <property type="entry name" value="PALP"/>
    <property type="match status" value="1"/>
</dbReference>
<evidence type="ECO:0000313" key="6">
    <source>
        <dbReference type="Proteomes" id="UP000516148"/>
    </source>
</evidence>
<sequence length="310" mass="31762">MDNPTPAGIRAALTQIDPVFLDTPLRHSASLDAALGATLILKDETANPIRSFKGRGTGAFVARLIGEERPARLVCGSAGNFGQGLAWAARRHGLTLTVYAATNAVSAKVGAMRRLGAQVRLAGADFDAAKDAARGDAGGGGVRYVEDGAEQWIAEGAGTIALEMVRDAAFDTMIVPLGNGALAAGVGTWLKHAMPQARMVAVAATGAPAMADAVLDRPVAAQPGLHTIADGIAVRVPIPYAVSSVRSVVDDVLYVDDDAIRHAMGLLHQHLGLTVEPAGAAGLAAVIADPARWRGQRIAVPLCGGNVDPA</sequence>
<keyword evidence="6" id="KW-1185">Reference proteome</keyword>
<gene>
    <name evidence="5" type="ORF">H3Z74_22345</name>
</gene>
<dbReference type="AlphaFoldDB" id="A0A7H0LI65"/>
<dbReference type="InterPro" id="IPR001926">
    <property type="entry name" value="TrpB-like_PALP"/>
</dbReference>
<evidence type="ECO:0000256" key="2">
    <source>
        <dbReference type="ARBA" id="ARBA00022898"/>
    </source>
</evidence>
<proteinExistence type="predicted"/>